<protein>
    <submittedName>
        <fullName evidence="1">Uncharacterized protein</fullName>
    </submittedName>
</protein>
<keyword evidence="2" id="KW-1185">Reference proteome</keyword>
<gene>
    <name evidence="1" type="ORF">L207DRAFT_540071</name>
</gene>
<dbReference type="OrthoDB" id="4539697at2759"/>
<dbReference type="AlphaFoldDB" id="A0A2J6SE90"/>
<dbReference type="EMBL" id="KZ613937">
    <property type="protein sequence ID" value="PMD49072.1"/>
    <property type="molecule type" value="Genomic_DNA"/>
</dbReference>
<evidence type="ECO:0000313" key="2">
    <source>
        <dbReference type="Proteomes" id="UP000235786"/>
    </source>
</evidence>
<dbReference type="Proteomes" id="UP000235786">
    <property type="component" value="Unassembled WGS sequence"/>
</dbReference>
<proteinExistence type="predicted"/>
<reference evidence="1 2" key="1">
    <citation type="submission" date="2016-04" db="EMBL/GenBank/DDBJ databases">
        <title>A degradative enzymes factory behind the ericoid mycorrhizal symbiosis.</title>
        <authorList>
            <consortium name="DOE Joint Genome Institute"/>
            <person name="Martino E."/>
            <person name="Morin E."/>
            <person name="Grelet G."/>
            <person name="Kuo A."/>
            <person name="Kohler A."/>
            <person name="Daghino S."/>
            <person name="Barry K."/>
            <person name="Choi C."/>
            <person name="Cichocki N."/>
            <person name="Clum A."/>
            <person name="Copeland A."/>
            <person name="Hainaut M."/>
            <person name="Haridas S."/>
            <person name="Labutti K."/>
            <person name="Lindquist E."/>
            <person name="Lipzen A."/>
            <person name="Khouja H.-R."/>
            <person name="Murat C."/>
            <person name="Ohm R."/>
            <person name="Olson A."/>
            <person name="Spatafora J."/>
            <person name="Veneault-Fourrey C."/>
            <person name="Henrissat B."/>
            <person name="Grigoriev I."/>
            <person name="Martin F."/>
            <person name="Perotto S."/>
        </authorList>
    </citation>
    <scope>NUCLEOTIDE SEQUENCE [LARGE SCALE GENOMIC DNA]</scope>
    <source>
        <strain evidence="1 2">F</strain>
    </source>
</reference>
<dbReference type="PANTHER" id="PTHR37489">
    <property type="entry name" value="DUF3500 DOMAIN-CONTAINING PROTEIN"/>
    <property type="match status" value="1"/>
</dbReference>
<name>A0A2J6SE90_HYAVF</name>
<organism evidence="1 2">
    <name type="scientific">Hyaloscypha variabilis (strain UAMH 11265 / GT02V1 / F)</name>
    <name type="common">Meliniomyces variabilis</name>
    <dbReference type="NCBI Taxonomy" id="1149755"/>
    <lineage>
        <taxon>Eukaryota</taxon>
        <taxon>Fungi</taxon>
        <taxon>Dikarya</taxon>
        <taxon>Ascomycota</taxon>
        <taxon>Pezizomycotina</taxon>
        <taxon>Leotiomycetes</taxon>
        <taxon>Helotiales</taxon>
        <taxon>Hyaloscyphaceae</taxon>
        <taxon>Hyaloscypha</taxon>
        <taxon>Hyaloscypha variabilis</taxon>
    </lineage>
</organism>
<dbReference type="Pfam" id="PF12006">
    <property type="entry name" value="DUF3500"/>
    <property type="match status" value="1"/>
</dbReference>
<dbReference type="InterPro" id="IPR021889">
    <property type="entry name" value="DUF3500"/>
</dbReference>
<sequence length="447" mass="50975">MSLTPHNPSSPPANAQPDTYVEHRSDAFDSSWRPTNNFREYVPPLGHPRTAGLADADVYDYSKDVLSRPKPKQLFGLWYELIKRPFVGITSDGIVKDGLYELADECAPTQRMVSAARVVIDALSVEERKKVICNNVASDEWRKWCNPEIIFHDVGIRLEFLEQGKVDLVMGLLKVSLSEKGFEKALGAMKLNHFLGEIVHAKAILNQYSYHFRIFGNPSEKEPWGFSLFGHHLCLNIFVLRGQMTITPMFIGAEPNVIDCGPWEGLTLLTAESCLALELFQSLPYALQKRAQLYEKMHDPKMPDGRWHPADQRHLGGAFQDNRIIPYEGIKATEMSTQQKCLLLSVLMAFLEILPPGPLAARMHQIETFLEETYFCWIGGFGDEDPFYYRIQSPVICVEFDHHAGVFLLNAEPAKCHTHTLMRTPNGNDYGREWLKMFWKEKKDTEL</sequence>
<accession>A0A2J6SE90</accession>
<evidence type="ECO:0000313" key="1">
    <source>
        <dbReference type="EMBL" id="PMD49072.1"/>
    </source>
</evidence>
<dbReference type="PANTHER" id="PTHR37489:SF1">
    <property type="entry name" value="DUF3500 DOMAIN-CONTAINING PROTEIN"/>
    <property type="match status" value="1"/>
</dbReference>
<dbReference type="STRING" id="1149755.A0A2J6SE90"/>